<keyword evidence="2" id="KW-0472">Membrane</keyword>
<evidence type="ECO:0000256" key="2">
    <source>
        <dbReference type="SAM" id="Phobius"/>
    </source>
</evidence>
<evidence type="ECO:0000313" key="4">
    <source>
        <dbReference type="Proteomes" id="UP000315344"/>
    </source>
</evidence>
<dbReference type="EMBL" id="VAFL01000004">
    <property type="protein sequence ID" value="TKW67484.1"/>
    <property type="molecule type" value="Genomic_DNA"/>
</dbReference>
<sequence length="90" mass="9674">MTLRTEHELHGRRRSRNIGLLAVLLAFVALIFGLTVVKVQNGDEAALQGFDHQVRPALLPREEGVEIQPSNDPVAAPGTPAADQGARTTP</sequence>
<evidence type="ECO:0000313" key="3">
    <source>
        <dbReference type="EMBL" id="TKW67484.1"/>
    </source>
</evidence>
<protein>
    <recommendedName>
        <fullName evidence="5">Cytochrome C oxidase assembly protein</fullName>
    </recommendedName>
</protein>
<organism evidence="3 4">
    <name type="scientific">Paracoccus denitrificans</name>
    <dbReference type="NCBI Taxonomy" id="266"/>
    <lineage>
        <taxon>Bacteria</taxon>
        <taxon>Pseudomonadati</taxon>
        <taxon>Pseudomonadota</taxon>
        <taxon>Alphaproteobacteria</taxon>
        <taxon>Rhodobacterales</taxon>
        <taxon>Paracoccaceae</taxon>
        <taxon>Paracoccus</taxon>
    </lineage>
</organism>
<keyword evidence="2" id="KW-0812">Transmembrane</keyword>
<comment type="caution">
    <text evidence="3">The sequence shown here is derived from an EMBL/GenBank/DDBJ whole genome shotgun (WGS) entry which is preliminary data.</text>
</comment>
<evidence type="ECO:0000256" key="1">
    <source>
        <dbReference type="SAM" id="MobiDB-lite"/>
    </source>
</evidence>
<feature type="region of interest" description="Disordered" evidence="1">
    <location>
        <begin position="63"/>
        <end position="90"/>
    </location>
</feature>
<proteinExistence type="predicted"/>
<accession>A0A533IAG8</accession>
<dbReference type="Proteomes" id="UP000315344">
    <property type="component" value="Unassembled WGS sequence"/>
</dbReference>
<evidence type="ECO:0008006" key="5">
    <source>
        <dbReference type="Google" id="ProtNLM"/>
    </source>
</evidence>
<reference evidence="3 4" key="1">
    <citation type="journal article" date="2017" name="Nat. Commun.">
        <title>In situ click chemistry generation of cyclooxygenase-2 inhibitors.</title>
        <authorList>
            <person name="Bhardwaj A."/>
            <person name="Kaur J."/>
            <person name="Wuest M."/>
            <person name="Wuest F."/>
        </authorList>
    </citation>
    <scope>NUCLEOTIDE SEQUENCE [LARGE SCALE GENOMIC DNA]</scope>
    <source>
        <strain evidence="3">S2_012_000_R3_94</strain>
    </source>
</reference>
<keyword evidence="2" id="KW-1133">Transmembrane helix</keyword>
<dbReference type="AlphaFoldDB" id="A0A533IAG8"/>
<gene>
    <name evidence="3" type="ORF">DI616_07050</name>
</gene>
<feature type="transmembrane region" description="Helical" evidence="2">
    <location>
        <begin position="20"/>
        <end position="37"/>
    </location>
</feature>
<name>A0A533IAG8_PARDE</name>